<dbReference type="Gene3D" id="2.30.30.490">
    <property type="match status" value="1"/>
</dbReference>
<evidence type="ECO:0000313" key="11">
    <source>
        <dbReference type="EMBL" id="KAH7058806.1"/>
    </source>
</evidence>
<keyword evidence="3 8" id="KW-0489">Methyltransferase</keyword>
<dbReference type="SUPFAM" id="SSF53335">
    <property type="entry name" value="S-adenosyl-L-methionine-dependent methyltransferases"/>
    <property type="match status" value="1"/>
</dbReference>
<dbReference type="EC" id="2.1.1.37" evidence="2"/>
<keyword evidence="4 8" id="KW-0808">Transferase</keyword>
<comment type="caution">
    <text evidence="11">The sequence shown here is derived from an EMBL/GenBank/DDBJ whole genome shotgun (WGS) entry which is preliminary data.</text>
</comment>
<dbReference type="EMBL" id="JAGTJR010000006">
    <property type="protein sequence ID" value="KAH7058806.1"/>
    <property type="molecule type" value="Genomic_DNA"/>
</dbReference>
<feature type="domain" description="BAH" evidence="10">
    <location>
        <begin position="432"/>
        <end position="557"/>
    </location>
</feature>
<evidence type="ECO:0000259" key="10">
    <source>
        <dbReference type="PROSITE" id="PS51038"/>
    </source>
</evidence>
<name>A0ABQ8GKB4_9PEZI</name>
<dbReference type="Gene3D" id="3.90.120.10">
    <property type="entry name" value="DNA Methylase, subunit A, domain 2"/>
    <property type="match status" value="1"/>
</dbReference>
<evidence type="ECO:0000256" key="6">
    <source>
        <dbReference type="ARBA" id="ARBA00023125"/>
    </source>
</evidence>
<evidence type="ECO:0000256" key="9">
    <source>
        <dbReference type="SAM" id="MobiDB-lite"/>
    </source>
</evidence>
<dbReference type="InterPro" id="IPR018117">
    <property type="entry name" value="C5_DNA_meth_AS"/>
</dbReference>
<dbReference type="InterPro" id="IPR050390">
    <property type="entry name" value="C5-Methyltransferase"/>
</dbReference>
<protein>
    <recommendedName>
        <fullName evidence="2">DNA (cytosine-5-)-methyltransferase</fullName>
        <ecNumber evidence="2">2.1.1.37</ecNumber>
    </recommendedName>
</protein>
<dbReference type="PROSITE" id="PS51679">
    <property type="entry name" value="SAM_MT_C5"/>
    <property type="match status" value="1"/>
</dbReference>
<gene>
    <name evidence="11" type="ORF">B0J12DRAFT_374173</name>
</gene>
<dbReference type="Proteomes" id="UP000774617">
    <property type="component" value="Unassembled WGS sequence"/>
</dbReference>
<accession>A0ABQ8GKB4</accession>
<evidence type="ECO:0000256" key="7">
    <source>
        <dbReference type="ARBA" id="ARBA00023242"/>
    </source>
</evidence>
<organism evidence="11 12">
    <name type="scientific">Macrophomina phaseolina</name>
    <dbReference type="NCBI Taxonomy" id="35725"/>
    <lineage>
        <taxon>Eukaryota</taxon>
        <taxon>Fungi</taxon>
        <taxon>Dikarya</taxon>
        <taxon>Ascomycota</taxon>
        <taxon>Pezizomycotina</taxon>
        <taxon>Dothideomycetes</taxon>
        <taxon>Dothideomycetes incertae sedis</taxon>
        <taxon>Botryosphaeriales</taxon>
        <taxon>Botryosphaeriaceae</taxon>
        <taxon>Macrophomina</taxon>
    </lineage>
</organism>
<dbReference type="Gene3D" id="3.40.50.150">
    <property type="entry name" value="Vaccinia Virus protein VP39"/>
    <property type="match status" value="1"/>
</dbReference>
<evidence type="ECO:0000256" key="8">
    <source>
        <dbReference type="PROSITE-ProRule" id="PRU01016"/>
    </source>
</evidence>
<evidence type="ECO:0000256" key="2">
    <source>
        <dbReference type="ARBA" id="ARBA00011975"/>
    </source>
</evidence>
<feature type="active site" evidence="8">
    <location>
        <position position="816"/>
    </location>
</feature>
<dbReference type="Pfam" id="PF00145">
    <property type="entry name" value="DNA_methylase"/>
    <property type="match status" value="1"/>
</dbReference>
<dbReference type="PRINTS" id="PR00105">
    <property type="entry name" value="C5METTRFRASE"/>
</dbReference>
<evidence type="ECO:0000256" key="4">
    <source>
        <dbReference type="ARBA" id="ARBA00022679"/>
    </source>
</evidence>
<evidence type="ECO:0000256" key="1">
    <source>
        <dbReference type="ARBA" id="ARBA00004123"/>
    </source>
</evidence>
<dbReference type="InterPro" id="IPR029063">
    <property type="entry name" value="SAM-dependent_MTases_sf"/>
</dbReference>
<keyword evidence="5 8" id="KW-0949">S-adenosyl-L-methionine</keyword>
<dbReference type="InterPro" id="IPR001025">
    <property type="entry name" value="BAH_dom"/>
</dbReference>
<keyword evidence="6" id="KW-0238">DNA-binding</keyword>
<keyword evidence="12" id="KW-1185">Reference proteome</keyword>
<feature type="region of interest" description="Disordered" evidence="9">
    <location>
        <begin position="21"/>
        <end position="58"/>
    </location>
</feature>
<dbReference type="PANTHER" id="PTHR10629">
    <property type="entry name" value="CYTOSINE-SPECIFIC METHYLTRANSFERASE"/>
    <property type="match status" value="1"/>
</dbReference>
<comment type="similarity">
    <text evidence="8">Belongs to the class I-like SAM-binding methyltransferase superfamily. C5-methyltransferase family.</text>
</comment>
<dbReference type="Pfam" id="PF25423">
    <property type="entry name" value="DUF7893"/>
    <property type="match status" value="1"/>
</dbReference>
<keyword evidence="7" id="KW-0539">Nucleus</keyword>
<reference evidence="11 12" key="1">
    <citation type="journal article" date="2021" name="Nat. Commun.">
        <title>Genetic determinants of endophytism in the Arabidopsis root mycobiome.</title>
        <authorList>
            <person name="Mesny F."/>
            <person name="Miyauchi S."/>
            <person name="Thiergart T."/>
            <person name="Pickel B."/>
            <person name="Atanasova L."/>
            <person name="Karlsson M."/>
            <person name="Huettel B."/>
            <person name="Barry K.W."/>
            <person name="Haridas S."/>
            <person name="Chen C."/>
            <person name="Bauer D."/>
            <person name="Andreopoulos W."/>
            <person name="Pangilinan J."/>
            <person name="LaButti K."/>
            <person name="Riley R."/>
            <person name="Lipzen A."/>
            <person name="Clum A."/>
            <person name="Drula E."/>
            <person name="Henrissat B."/>
            <person name="Kohler A."/>
            <person name="Grigoriev I.V."/>
            <person name="Martin F.M."/>
            <person name="Hacquard S."/>
        </authorList>
    </citation>
    <scope>NUCLEOTIDE SEQUENCE [LARGE SCALE GENOMIC DNA]</scope>
    <source>
        <strain evidence="11 12">MPI-SDFR-AT-0080</strain>
    </source>
</reference>
<dbReference type="InterPro" id="IPR043151">
    <property type="entry name" value="BAH_sf"/>
</dbReference>
<dbReference type="InterPro" id="IPR001525">
    <property type="entry name" value="C5_MeTfrase"/>
</dbReference>
<evidence type="ECO:0000256" key="3">
    <source>
        <dbReference type="ARBA" id="ARBA00022603"/>
    </source>
</evidence>
<proteinExistence type="inferred from homology"/>
<comment type="subcellular location">
    <subcellularLocation>
        <location evidence="1">Nucleus</location>
    </subcellularLocation>
</comment>
<evidence type="ECO:0000313" key="12">
    <source>
        <dbReference type="Proteomes" id="UP000774617"/>
    </source>
</evidence>
<dbReference type="InterPro" id="IPR057215">
    <property type="entry name" value="DUF7893"/>
</dbReference>
<dbReference type="PANTHER" id="PTHR10629:SF54">
    <property type="entry name" value="DNA METHYLTRANSFERASE DIM-2"/>
    <property type="match status" value="1"/>
</dbReference>
<evidence type="ECO:0000256" key="5">
    <source>
        <dbReference type="ARBA" id="ARBA00022691"/>
    </source>
</evidence>
<dbReference type="PROSITE" id="PS00094">
    <property type="entry name" value="C5_MTASE_1"/>
    <property type="match status" value="1"/>
</dbReference>
<dbReference type="PROSITE" id="PS51038">
    <property type="entry name" value="BAH"/>
    <property type="match status" value="1"/>
</dbReference>
<sequence>MPPLLIREGDLRSSFADVALAENDKNDDENPCPPRKRLKLEQAPLGGKELVPKEGQVAPYAEPIQPSESEEELASNARVLSGDTETSFPPKPAQKSARIQIRPSLSNYPRSLYEGWNPPLPPTPEHIALNQLLHEYRAQPPGGSRRPSEADITFSLSEFRVYRPAAPPNGKVRLGRQFQLEPLHHLTTDTGCDSLLFDGIISAGKFQRYVERVPFEMVAIEGYGDVAMHSVSQHIYIQSPTARAKRTWYLLQAPSPDYQPYHHPFMWVADFVKHAIDYISEHEGVSLNSFKSNFYHWIQQQHGPEEAFQSWLSEFGKTDFRQVVIAHASFLYKEAWDVFDGVLNDPLWTDIPYPPISRTDAIRPEIRGCGKTLVTPYVLKSFRRITQLASFFEAYTPNRRVAEAWRLRQQALGFVNAEDAPHLTHDEPILEQNIKRNDFVVVRPDEETIWKDGSQVWYAYIQDIRKDCHGKYYEVIWLYPPSATTLAGGTYPYQNELFFSTHCNCDEALLRDHDIIGKINVYWYRSGMDPERMAGESFHYFIRQKYDTQNHCFTTLHDLDFACPCFTRQAPFEEFVSKFSIGDTCLVPFTRKWLPSKTPPDEYTASDTISDSMEPVVLDKFLPQSGTVLVRRLLRRGVHFHDACARPNELVWTEEFLEISPEVFGPRCSIRFFQEDDKIPAPYNRNGTGNAWIITTRVGQTGQLEGLFPPFPTGLNQGVGNAADLPHPPMVGLDAFAGGGNFGRGLEDGAAVQFRYAIDCAKNAVLTYKANLSGQEPCWVYWGSVNDYLREAMDGNNDDYFAQVGSIDFIAAGSPCQGFSVLQRDKSSESSLRNISMIASVAAFIDFYRPKYALLENVVAMAHRGREQLGIFPQLLCTLVGLGYQVSQHYLDAWSFGDPQRRSRLFVAIAAPGLTPMPPPTITHSHPRGTPAVALGRNLANNLRFGERRFGPTPFEYISVEQSMGDLPDVGDSHSQTCIPYPDHRTVANEAAWVREMMRHIPIYPSGQGAMRAILDQVMPGPLADRYLTSGSALKISAGSQSWSRVCGDGLTNTITTAPVASCAINGRVLHWRQHRALTIREARRAQGFDDGDVITGTSKEQWKIIGNSVSRSVALALGMALQEAWLANPPDPSISRTHQFKSSLAESAAEWDSDIRTSLESSPDVLAQLSTPINTPVETLPVALRHSMAMVRVKQVTTTKTITETAKTHAEKPQSVVVIDLTNED</sequence>